<reference evidence="1 2" key="1">
    <citation type="submission" date="2014-12" db="EMBL/GenBank/DDBJ databases">
        <title>The genome sequence of Methanohalophilus portucalensis strain FDF1.</title>
        <authorList>
            <person name="Lai M.-C."/>
            <person name="Lai S.-J."/>
        </authorList>
    </citation>
    <scope>NUCLEOTIDE SEQUENCE [LARGE SCALE GENOMIC DNA]</scope>
    <source>
        <strain evidence="1 2">FDF-1</strain>
    </source>
</reference>
<dbReference type="Proteomes" id="UP000185713">
    <property type="component" value="Unassembled WGS sequence"/>
</dbReference>
<proteinExistence type="predicted"/>
<protein>
    <submittedName>
        <fullName evidence="1">Uncharacterized protein</fullName>
    </submittedName>
</protein>
<organism evidence="1 2">
    <name type="scientific">Methanohalophilus portucalensis FDF-1</name>
    <dbReference type="NCBI Taxonomy" id="523843"/>
    <lineage>
        <taxon>Archaea</taxon>
        <taxon>Methanobacteriati</taxon>
        <taxon>Methanobacteriota</taxon>
        <taxon>Stenosarchaea group</taxon>
        <taxon>Methanomicrobia</taxon>
        <taxon>Methanosarcinales</taxon>
        <taxon>Methanosarcinaceae</taxon>
        <taxon>Methanohalophilus</taxon>
    </lineage>
</organism>
<sequence>MENSIKNLIFKIFPEIDLISGMNGRNIFPV</sequence>
<dbReference type="AlphaFoldDB" id="A0A1L9C2R3"/>
<name>A0A1L9C2R3_9EURY</name>
<evidence type="ECO:0000313" key="2">
    <source>
        <dbReference type="Proteomes" id="UP000185713"/>
    </source>
</evidence>
<comment type="caution">
    <text evidence="1">The sequence shown here is derived from an EMBL/GenBank/DDBJ whole genome shotgun (WGS) entry which is preliminary data.</text>
</comment>
<accession>A0A1L9C2R3</accession>
<gene>
    <name evidence="1" type="ORF">MPF_1800</name>
</gene>
<evidence type="ECO:0000313" key="1">
    <source>
        <dbReference type="EMBL" id="OJH48753.1"/>
    </source>
</evidence>
<dbReference type="EMBL" id="JWTK01000006">
    <property type="protein sequence ID" value="OJH48753.1"/>
    <property type="molecule type" value="Genomic_DNA"/>
</dbReference>